<sequence length="94" mass="9734">MKSLAGKVAIITGGSGGLGSATCLRLAREGAAIAVHYASRQAKADAVVKDLEKMGGKAIAIPANVSNGDEVKQLFGETEKRLDQPDIGVNKDKR</sequence>
<evidence type="ECO:0000313" key="4">
    <source>
        <dbReference type="Proteomes" id="UP001600165"/>
    </source>
</evidence>
<gene>
    <name evidence="3" type="ORF">ACFVKH_06045</name>
</gene>
<accession>A0ABW6ICC9</accession>
<evidence type="ECO:0000256" key="1">
    <source>
        <dbReference type="ARBA" id="ARBA00006484"/>
    </source>
</evidence>
<evidence type="ECO:0000256" key="2">
    <source>
        <dbReference type="ARBA" id="ARBA00023002"/>
    </source>
</evidence>
<keyword evidence="4" id="KW-1185">Reference proteome</keyword>
<dbReference type="Proteomes" id="UP001600165">
    <property type="component" value="Unassembled WGS sequence"/>
</dbReference>
<dbReference type="Pfam" id="PF00106">
    <property type="entry name" value="adh_short"/>
    <property type="match status" value="1"/>
</dbReference>
<evidence type="ECO:0000313" key="3">
    <source>
        <dbReference type="EMBL" id="MFE4105829.1"/>
    </source>
</evidence>
<name>A0ABW6ICC9_9CYAN</name>
<protein>
    <submittedName>
        <fullName evidence="3">SDR family NAD(P)-dependent oxidoreductase</fullName>
    </submittedName>
</protein>
<dbReference type="PANTHER" id="PTHR48107:SF7">
    <property type="entry name" value="RE15974P"/>
    <property type="match status" value="1"/>
</dbReference>
<organism evidence="3 4">
    <name type="scientific">Almyronema epifaneia S1</name>
    <dbReference type="NCBI Taxonomy" id="2991925"/>
    <lineage>
        <taxon>Bacteria</taxon>
        <taxon>Bacillati</taxon>
        <taxon>Cyanobacteriota</taxon>
        <taxon>Cyanophyceae</taxon>
        <taxon>Nodosilineales</taxon>
        <taxon>Nodosilineaceae</taxon>
        <taxon>Almyronema</taxon>
        <taxon>Almyronema epifaneia</taxon>
    </lineage>
</organism>
<dbReference type="InterPro" id="IPR036291">
    <property type="entry name" value="NAD(P)-bd_dom_sf"/>
</dbReference>
<dbReference type="EMBL" id="JBHZOL010000037">
    <property type="protein sequence ID" value="MFE4105829.1"/>
    <property type="molecule type" value="Genomic_DNA"/>
</dbReference>
<dbReference type="SUPFAM" id="SSF51735">
    <property type="entry name" value="NAD(P)-binding Rossmann-fold domains"/>
    <property type="match status" value="1"/>
</dbReference>
<dbReference type="Gene3D" id="3.40.50.720">
    <property type="entry name" value="NAD(P)-binding Rossmann-like Domain"/>
    <property type="match status" value="1"/>
</dbReference>
<comment type="similarity">
    <text evidence="1">Belongs to the short-chain dehydrogenases/reductases (SDR) family.</text>
</comment>
<dbReference type="PANTHER" id="PTHR48107">
    <property type="entry name" value="NADPH-DEPENDENT ALDEHYDE REDUCTASE-LIKE PROTEIN, CHLOROPLASTIC-RELATED"/>
    <property type="match status" value="1"/>
</dbReference>
<proteinExistence type="inferred from homology"/>
<keyword evidence="2" id="KW-0560">Oxidoreductase</keyword>
<dbReference type="RefSeq" id="WP_377962998.1">
    <property type="nucleotide sequence ID" value="NZ_JBHZOL010000037.1"/>
</dbReference>
<reference evidence="3 4" key="1">
    <citation type="submission" date="2024-10" db="EMBL/GenBank/DDBJ databases">
        <authorList>
            <person name="Ratan Roy A."/>
            <person name="Morales Sandoval P.H."/>
            <person name="De Los Santos Villalobos S."/>
            <person name="Chakraborty S."/>
            <person name="Mukherjee J."/>
        </authorList>
    </citation>
    <scope>NUCLEOTIDE SEQUENCE [LARGE SCALE GENOMIC DNA]</scope>
    <source>
        <strain evidence="3 4">S1</strain>
    </source>
</reference>
<dbReference type="InterPro" id="IPR002347">
    <property type="entry name" value="SDR_fam"/>
</dbReference>
<comment type="caution">
    <text evidence="3">The sequence shown here is derived from an EMBL/GenBank/DDBJ whole genome shotgun (WGS) entry which is preliminary data.</text>
</comment>